<dbReference type="Proteomes" id="UP000502248">
    <property type="component" value="Chromosome"/>
</dbReference>
<evidence type="ECO:0000256" key="2">
    <source>
        <dbReference type="ARBA" id="ARBA00022478"/>
    </source>
</evidence>
<dbReference type="GO" id="GO:0006352">
    <property type="term" value="P:DNA-templated transcription initiation"/>
    <property type="evidence" value="ECO:0007669"/>
    <property type="project" value="InterPro"/>
</dbReference>
<dbReference type="InterPro" id="IPR007046">
    <property type="entry name" value="RNA_pol_sigma_54_core-bd"/>
</dbReference>
<dbReference type="PANTHER" id="PTHR32248">
    <property type="entry name" value="RNA POLYMERASE SIGMA-54 FACTOR"/>
    <property type="match status" value="1"/>
</dbReference>
<evidence type="ECO:0000256" key="5">
    <source>
        <dbReference type="ARBA" id="ARBA00023015"/>
    </source>
</evidence>
<dbReference type="PIRSF" id="PIRSF000774">
    <property type="entry name" value="RpoN"/>
    <property type="match status" value="1"/>
</dbReference>
<dbReference type="NCBIfam" id="TIGR02395">
    <property type="entry name" value="rpoN_sigma"/>
    <property type="match status" value="1"/>
</dbReference>
<dbReference type="GO" id="GO:0003677">
    <property type="term" value="F:DNA binding"/>
    <property type="evidence" value="ECO:0007669"/>
    <property type="project" value="UniProtKB-KW"/>
</dbReference>
<evidence type="ECO:0000256" key="1">
    <source>
        <dbReference type="ARBA" id="ARBA00008798"/>
    </source>
</evidence>
<evidence type="ECO:0000313" key="12">
    <source>
        <dbReference type="EMBL" id="QJD87811.1"/>
    </source>
</evidence>
<sequence length="439" mass="49326">MFQGMVLAQQPQLRFVLAPELRQSLRLLQMSTVDILTRIREMEQENPLLEVRWPEYGSARKSPRSGDEFQRNSGSDSRSTERQETLEQTLLQQLRLTDAPAELKRAAAFLAGNLNDNGYLAIAPEEAAACLGGSTESVMQGLRLLQSCEPAGAAASSLTECLMLQARRDSDAPCSIERLIQEHLTDVAKGRWQRISRSLGTTEKETMEAVRYMRRLTPRPGLAFSVTATPYVIAEARITWREERHALRFNSDDMPALGLHPIAKTTVHGSSAQWRRNAEMKREEAKIFIEGLRFRRNAIRTVIRAVVEEQSQFVRCGPEAIRPLKLEQIAAKSGYHPSTVSRAIRDKYVETGFGVFPLSRFFSAGLGTDTGETVSSRSIKCRIRTLIASECRSKPLSDSELASALQEEGIRVSRRTVAKYREEERLLPSALRCRMPFDG</sequence>
<dbReference type="Gene3D" id="1.10.10.1330">
    <property type="entry name" value="RNA polymerase sigma-54 factor, core-binding domain"/>
    <property type="match status" value="1"/>
</dbReference>
<evidence type="ECO:0000256" key="4">
    <source>
        <dbReference type="ARBA" id="ARBA00022695"/>
    </source>
</evidence>
<dbReference type="GO" id="GO:0016987">
    <property type="term" value="F:sigma factor activity"/>
    <property type="evidence" value="ECO:0007669"/>
    <property type="project" value="UniProtKB-KW"/>
</dbReference>
<feature type="domain" description="RNA polymerase sigma factor 54 DNA-binding" evidence="10">
    <location>
        <begin position="279"/>
        <end position="432"/>
    </location>
</feature>
<evidence type="ECO:0000256" key="3">
    <source>
        <dbReference type="ARBA" id="ARBA00022679"/>
    </source>
</evidence>
<comment type="similarity">
    <text evidence="1">Belongs to the sigma-54 factor family.</text>
</comment>
<keyword evidence="3" id="KW-0808">Transferase</keyword>
<evidence type="ECO:0000259" key="11">
    <source>
        <dbReference type="Pfam" id="PF04963"/>
    </source>
</evidence>
<dbReference type="PANTHER" id="PTHR32248:SF4">
    <property type="entry name" value="RNA POLYMERASE SIGMA-54 FACTOR"/>
    <property type="match status" value="1"/>
</dbReference>
<name>A0A7Z2VRF5_9BACL</name>
<gene>
    <name evidence="12" type="primary">rpoN</name>
    <name evidence="12" type="ORF">HH215_34535</name>
</gene>
<keyword evidence="7" id="KW-0238">DNA-binding</keyword>
<keyword evidence="4" id="KW-0548">Nucleotidyltransferase</keyword>
<dbReference type="KEGG" id="cheb:HH215_34535"/>
<dbReference type="InterPro" id="IPR038709">
    <property type="entry name" value="RpoN_core-bd_sf"/>
</dbReference>
<dbReference type="Gene3D" id="1.10.10.60">
    <property type="entry name" value="Homeodomain-like"/>
    <property type="match status" value="1"/>
</dbReference>
<evidence type="ECO:0000256" key="8">
    <source>
        <dbReference type="ARBA" id="ARBA00023163"/>
    </source>
</evidence>
<proteinExistence type="inferred from homology"/>
<dbReference type="GO" id="GO:0001216">
    <property type="term" value="F:DNA-binding transcription activator activity"/>
    <property type="evidence" value="ECO:0007669"/>
    <property type="project" value="InterPro"/>
</dbReference>
<reference evidence="12 13" key="1">
    <citation type="submission" date="2020-04" db="EMBL/GenBank/DDBJ databases">
        <title>Genome sequencing of novel species.</title>
        <authorList>
            <person name="Heo J."/>
            <person name="Kim S.-J."/>
            <person name="Kim J.-S."/>
            <person name="Hong S.-B."/>
            <person name="Kwon S.-W."/>
        </authorList>
    </citation>
    <scope>NUCLEOTIDE SEQUENCE [LARGE SCALE GENOMIC DNA]</scope>
    <source>
        <strain evidence="12 13">MFER-1</strain>
    </source>
</reference>
<accession>A0A7Z2VRF5</accession>
<evidence type="ECO:0000259" key="10">
    <source>
        <dbReference type="Pfam" id="PF04552"/>
    </source>
</evidence>
<keyword evidence="5" id="KW-0805">Transcription regulation</keyword>
<dbReference type="InterPro" id="IPR000394">
    <property type="entry name" value="RNA_pol_sigma_54"/>
</dbReference>
<evidence type="ECO:0000313" key="13">
    <source>
        <dbReference type="Proteomes" id="UP000502248"/>
    </source>
</evidence>
<dbReference type="Pfam" id="PF04552">
    <property type="entry name" value="Sigma54_DBD"/>
    <property type="match status" value="1"/>
</dbReference>
<evidence type="ECO:0000256" key="7">
    <source>
        <dbReference type="ARBA" id="ARBA00023125"/>
    </source>
</evidence>
<dbReference type="GO" id="GO:0000428">
    <property type="term" value="C:DNA-directed RNA polymerase complex"/>
    <property type="evidence" value="ECO:0007669"/>
    <property type="project" value="UniProtKB-KW"/>
</dbReference>
<dbReference type="Pfam" id="PF00309">
    <property type="entry name" value="Sigma54_AID"/>
    <property type="match status" value="1"/>
</dbReference>
<keyword evidence="6" id="KW-0731">Sigma factor</keyword>
<feature type="domain" description="RNA polymerase sigma factor 54 core-binding" evidence="11">
    <location>
        <begin position="79"/>
        <end position="260"/>
    </location>
</feature>
<dbReference type="RefSeq" id="WP_169284053.1">
    <property type="nucleotide sequence ID" value="NZ_CP051680.1"/>
</dbReference>
<evidence type="ECO:0000256" key="9">
    <source>
        <dbReference type="SAM" id="MobiDB-lite"/>
    </source>
</evidence>
<dbReference type="PROSITE" id="PS00718">
    <property type="entry name" value="SIGMA54_2"/>
    <property type="match status" value="1"/>
</dbReference>
<dbReference type="InterPro" id="IPR007634">
    <property type="entry name" value="RNA_pol_sigma_54_DNA-bd"/>
</dbReference>
<dbReference type="EMBL" id="CP051680">
    <property type="protein sequence ID" value="QJD87811.1"/>
    <property type="molecule type" value="Genomic_DNA"/>
</dbReference>
<keyword evidence="8" id="KW-0804">Transcription</keyword>
<dbReference type="PRINTS" id="PR00045">
    <property type="entry name" value="SIGMA54FCT"/>
</dbReference>
<dbReference type="GO" id="GO:0016779">
    <property type="term" value="F:nucleotidyltransferase activity"/>
    <property type="evidence" value="ECO:0007669"/>
    <property type="project" value="UniProtKB-KW"/>
</dbReference>
<dbReference type="AlphaFoldDB" id="A0A7Z2VRF5"/>
<organism evidence="12 13">
    <name type="scientific">Cohnella herbarum</name>
    <dbReference type="NCBI Taxonomy" id="2728023"/>
    <lineage>
        <taxon>Bacteria</taxon>
        <taxon>Bacillati</taxon>
        <taxon>Bacillota</taxon>
        <taxon>Bacilli</taxon>
        <taxon>Bacillales</taxon>
        <taxon>Paenibacillaceae</taxon>
        <taxon>Cohnella</taxon>
    </lineage>
</organism>
<keyword evidence="2" id="KW-0240">DNA-directed RNA polymerase</keyword>
<keyword evidence="13" id="KW-1185">Reference proteome</keyword>
<dbReference type="Pfam" id="PF04963">
    <property type="entry name" value="Sigma54_CBD"/>
    <property type="match status" value="1"/>
</dbReference>
<protein>
    <submittedName>
        <fullName evidence="12">RNA polymerase factor sigma-54</fullName>
    </submittedName>
</protein>
<evidence type="ECO:0000256" key="6">
    <source>
        <dbReference type="ARBA" id="ARBA00023082"/>
    </source>
</evidence>
<feature type="region of interest" description="Disordered" evidence="9">
    <location>
        <begin position="57"/>
        <end position="86"/>
    </location>
</feature>
<dbReference type="PROSITE" id="PS50044">
    <property type="entry name" value="SIGMA54_3"/>
    <property type="match status" value="1"/>
</dbReference>